<dbReference type="Proteomes" id="UP001151760">
    <property type="component" value="Unassembled WGS sequence"/>
</dbReference>
<reference evidence="1" key="1">
    <citation type="journal article" date="2022" name="Int. J. Mol. Sci.">
        <title>Draft Genome of Tanacetum Coccineum: Genomic Comparison of Closely Related Tanacetum-Family Plants.</title>
        <authorList>
            <person name="Yamashiro T."/>
            <person name="Shiraishi A."/>
            <person name="Nakayama K."/>
            <person name="Satake H."/>
        </authorList>
    </citation>
    <scope>NUCLEOTIDE SEQUENCE</scope>
</reference>
<keyword evidence="2" id="KW-1185">Reference proteome</keyword>
<dbReference type="EMBL" id="BQNB010013749">
    <property type="protein sequence ID" value="GJT19826.1"/>
    <property type="molecule type" value="Genomic_DNA"/>
</dbReference>
<evidence type="ECO:0000313" key="1">
    <source>
        <dbReference type="EMBL" id="GJT19826.1"/>
    </source>
</evidence>
<sequence>MATDALVHGSTIGDGSGSGWYDNHDLSRYCYVMRFGDGYVYVVYVGCLPPRRQRYRWNIAFATGCRRMGRMKRTNRRIRVPAFMRSYRIEEELILVKTFCKEVEEYVTKVIAKDGTVTRFKG</sequence>
<evidence type="ECO:0000313" key="2">
    <source>
        <dbReference type="Proteomes" id="UP001151760"/>
    </source>
</evidence>
<comment type="caution">
    <text evidence="1">The sequence shown here is derived from an EMBL/GenBank/DDBJ whole genome shotgun (WGS) entry which is preliminary data.</text>
</comment>
<organism evidence="1 2">
    <name type="scientific">Tanacetum coccineum</name>
    <dbReference type="NCBI Taxonomy" id="301880"/>
    <lineage>
        <taxon>Eukaryota</taxon>
        <taxon>Viridiplantae</taxon>
        <taxon>Streptophyta</taxon>
        <taxon>Embryophyta</taxon>
        <taxon>Tracheophyta</taxon>
        <taxon>Spermatophyta</taxon>
        <taxon>Magnoliopsida</taxon>
        <taxon>eudicotyledons</taxon>
        <taxon>Gunneridae</taxon>
        <taxon>Pentapetalae</taxon>
        <taxon>asterids</taxon>
        <taxon>campanulids</taxon>
        <taxon>Asterales</taxon>
        <taxon>Asteraceae</taxon>
        <taxon>Asteroideae</taxon>
        <taxon>Anthemideae</taxon>
        <taxon>Anthemidinae</taxon>
        <taxon>Tanacetum</taxon>
    </lineage>
</organism>
<name>A0ABQ5BYK1_9ASTR</name>
<reference evidence="1" key="2">
    <citation type="submission" date="2022-01" db="EMBL/GenBank/DDBJ databases">
        <authorList>
            <person name="Yamashiro T."/>
            <person name="Shiraishi A."/>
            <person name="Satake H."/>
            <person name="Nakayama K."/>
        </authorList>
    </citation>
    <scope>NUCLEOTIDE SEQUENCE</scope>
</reference>
<gene>
    <name evidence="1" type="ORF">Tco_0878532</name>
</gene>
<accession>A0ABQ5BYK1</accession>
<protein>
    <submittedName>
        <fullName evidence="1">Uncharacterized protein</fullName>
    </submittedName>
</protein>
<proteinExistence type="predicted"/>